<dbReference type="Proteomes" id="UP000092730">
    <property type="component" value="Chromosome 8"/>
</dbReference>
<gene>
    <name evidence="8" type="ORF">I302_108977</name>
</gene>
<reference evidence="8" key="1">
    <citation type="submission" date="2013-07" db="EMBL/GenBank/DDBJ databases">
        <authorList>
            <consortium name="The Broad Institute Genome Sequencing Platform"/>
            <person name="Cuomo C."/>
            <person name="Litvintseva A."/>
            <person name="Chen Y."/>
            <person name="Heitman J."/>
            <person name="Sun S."/>
            <person name="Springer D."/>
            <person name="Dromer F."/>
            <person name="Young S.K."/>
            <person name="Zeng Q."/>
            <person name="Gargeya S."/>
            <person name="Fitzgerald M."/>
            <person name="Abouelleil A."/>
            <person name="Alvarado L."/>
            <person name="Berlin A.M."/>
            <person name="Chapman S.B."/>
            <person name="Dewar J."/>
            <person name="Goldberg J."/>
            <person name="Griggs A."/>
            <person name="Gujja S."/>
            <person name="Hansen M."/>
            <person name="Howarth C."/>
            <person name="Imamovic A."/>
            <person name="Larimer J."/>
            <person name="McCowan C."/>
            <person name="Murphy C."/>
            <person name="Pearson M."/>
            <person name="Priest M."/>
            <person name="Roberts A."/>
            <person name="Saif S."/>
            <person name="Shea T."/>
            <person name="Sykes S."/>
            <person name="Wortman J."/>
            <person name="Nusbaum C."/>
            <person name="Birren B."/>
        </authorList>
    </citation>
    <scope>NUCLEOTIDE SEQUENCE</scope>
    <source>
        <strain evidence="8">CBS 10118</strain>
    </source>
</reference>
<dbReference type="SUPFAM" id="SSF56112">
    <property type="entry name" value="Protein kinase-like (PK-like)"/>
    <property type="match status" value="1"/>
</dbReference>
<dbReference type="AlphaFoldDB" id="A0AAJ8KGP4"/>
<protein>
    <recommendedName>
        <fullName evidence="7">Protein kinase domain-containing protein</fullName>
    </recommendedName>
</protein>
<dbReference type="KEGG" id="kbi:30212517"/>
<keyword evidence="1" id="KW-0723">Serine/threonine-protein kinase</keyword>
<evidence type="ECO:0000256" key="4">
    <source>
        <dbReference type="ARBA" id="ARBA00022777"/>
    </source>
</evidence>
<evidence type="ECO:0000256" key="5">
    <source>
        <dbReference type="ARBA" id="ARBA00022840"/>
    </source>
</evidence>
<accession>A0AAJ8KGP4</accession>
<evidence type="ECO:0000256" key="6">
    <source>
        <dbReference type="SAM" id="MobiDB-lite"/>
    </source>
</evidence>
<dbReference type="Gene3D" id="1.10.510.10">
    <property type="entry name" value="Transferase(Phosphotransferase) domain 1"/>
    <property type="match status" value="1"/>
</dbReference>
<organism evidence="8 9">
    <name type="scientific">Kwoniella bestiolae CBS 10118</name>
    <dbReference type="NCBI Taxonomy" id="1296100"/>
    <lineage>
        <taxon>Eukaryota</taxon>
        <taxon>Fungi</taxon>
        <taxon>Dikarya</taxon>
        <taxon>Basidiomycota</taxon>
        <taxon>Agaricomycotina</taxon>
        <taxon>Tremellomycetes</taxon>
        <taxon>Tremellales</taxon>
        <taxon>Cryptococcaceae</taxon>
        <taxon>Kwoniella</taxon>
    </lineage>
</organism>
<dbReference type="Gene3D" id="3.30.200.20">
    <property type="entry name" value="Phosphorylase Kinase, domain 1"/>
    <property type="match status" value="1"/>
</dbReference>
<evidence type="ECO:0000259" key="7">
    <source>
        <dbReference type="PROSITE" id="PS50011"/>
    </source>
</evidence>
<dbReference type="RefSeq" id="XP_019043539.2">
    <property type="nucleotide sequence ID" value="XM_019194703.2"/>
</dbReference>
<evidence type="ECO:0000256" key="3">
    <source>
        <dbReference type="ARBA" id="ARBA00022741"/>
    </source>
</evidence>
<keyword evidence="9" id="KW-1185">Reference proteome</keyword>
<dbReference type="InterPro" id="IPR008271">
    <property type="entry name" value="Ser/Thr_kinase_AS"/>
</dbReference>
<keyword evidence="4" id="KW-0418">Kinase</keyword>
<dbReference type="Pfam" id="PF00069">
    <property type="entry name" value="Pkinase"/>
    <property type="match status" value="1"/>
</dbReference>
<dbReference type="GeneID" id="30212517"/>
<reference evidence="8" key="2">
    <citation type="submission" date="2024-02" db="EMBL/GenBank/DDBJ databases">
        <title>Comparative genomics of Cryptococcus and Kwoniella reveals pathogenesis evolution and contrasting modes of karyotype evolution via chromosome fusion or intercentromeric recombination.</title>
        <authorList>
            <person name="Coelho M.A."/>
            <person name="David-Palma M."/>
            <person name="Shea T."/>
            <person name="Bowers K."/>
            <person name="McGinley-Smith S."/>
            <person name="Mohammad A.W."/>
            <person name="Gnirke A."/>
            <person name="Yurkov A.M."/>
            <person name="Nowrousian M."/>
            <person name="Sun S."/>
            <person name="Cuomo C.A."/>
            <person name="Heitman J."/>
        </authorList>
    </citation>
    <scope>NUCLEOTIDE SEQUENCE</scope>
    <source>
        <strain evidence="8">CBS 10118</strain>
    </source>
</reference>
<evidence type="ECO:0000256" key="2">
    <source>
        <dbReference type="ARBA" id="ARBA00022679"/>
    </source>
</evidence>
<evidence type="ECO:0000313" key="9">
    <source>
        <dbReference type="Proteomes" id="UP000092730"/>
    </source>
</evidence>
<feature type="region of interest" description="Disordered" evidence="6">
    <location>
        <begin position="442"/>
        <end position="484"/>
    </location>
</feature>
<dbReference type="InterPro" id="IPR011009">
    <property type="entry name" value="Kinase-like_dom_sf"/>
</dbReference>
<sequence>MSYPPSYSHRHLLLNDLLHQYPADPSSSWGQRYRLSHSNTNKQHDRSIALDTILLRGWAGARGQSQDLLQRADALRVKHQDFQVMGRLGDGQYGSVDAVQCKLDGQVYAMKTMPKHTIRRAGAQVSLELERHIHILAHSCAAAPIPKLFVAFQSQDSVSLVTSYAACGSLWDRLCSLSDEEDQAGHMSASEIQWWSPQMIVAIQWLHDQGYVHRDIKPHNFLITDRGRLLLTDFGSAAELHQPNQSSQRPFVSRDLCCLPIGTPDYIAPEVLLYAEDAFVQAADEDRTTHDPLAIGYDLSIDWWSFGATIYEMTTGKGPFWAPTIQQTYLLITQYEGNLQLPAPCDEGIRQLLQGLGRLSPIDLQSLPPSDETRLSTSEYTFNHFFDTSASYDSSSTSTTTRMTTREPDMASLARWIGWTWEPAPSSLRSTQLPANLQHTKHVQSPSLADFVTPKRPSATHTSRHEASSMTKRPIPGSHARSRDISDRQAFEDLVHCVQKSAQKQLSARAAIPWRSDHSISKAAVPPTPTPLSRDTSKIDHRVMIPKNQSRNRFSTPSLILSDFSERHSLINSNLNFLELRLRDMKRRLDGHKG</sequence>
<evidence type="ECO:0000256" key="1">
    <source>
        <dbReference type="ARBA" id="ARBA00022527"/>
    </source>
</evidence>
<name>A0AAJ8KGP4_9TREE</name>
<dbReference type="PROSITE" id="PS50011">
    <property type="entry name" value="PROTEIN_KINASE_DOM"/>
    <property type="match status" value="1"/>
</dbReference>
<dbReference type="SMART" id="SM00220">
    <property type="entry name" value="S_TKc"/>
    <property type="match status" value="1"/>
</dbReference>
<dbReference type="GO" id="GO:0004674">
    <property type="term" value="F:protein serine/threonine kinase activity"/>
    <property type="evidence" value="ECO:0007669"/>
    <property type="project" value="UniProtKB-KW"/>
</dbReference>
<feature type="domain" description="Protein kinase" evidence="7">
    <location>
        <begin position="82"/>
        <end position="386"/>
    </location>
</feature>
<keyword evidence="3" id="KW-0547">Nucleotide-binding</keyword>
<keyword evidence="2" id="KW-0808">Transferase</keyword>
<evidence type="ECO:0000313" key="8">
    <source>
        <dbReference type="EMBL" id="WVW86922.1"/>
    </source>
</evidence>
<dbReference type="PROSITE" id="PS00108">
    <property type="entry name" value="PROTEIN_KINASE_ST"/>
    <property type="match status" value="1"/>
</dbReference>
<dbReference type="GO" id="GO:0005524">
    <property type="term" value="F:ATP binding"/>
    <property type="evidence" value="ECO:0007669"/>
    <property type="project" value="UniProtKB-KW"/>
</dbReference>
<keyword evidence="5" id="KW-0067">ATP-binding</keyword>
<dbReference type="InterPro" id="IPR000719">
    <property type="entry name" value="Prot_kinase_dom"/>
</dbReference>
<dbReference type="EMBL" id="CP144548">
    <property type="protein sequence ID" value="WVW86922.1"/>
    <property type="molecule type" value="Genomic_DNA"/>
</dbReference>
<proteinExistence type="predicted"/>
<dbReference type="PANTHER" id="PTHR24351">
    <property type="entry name" value="RIBOSOMAL PROTEIN S6 KINASE"/>
    <property type="match status" value="1"/>
</dbReference>